<reference evidence="4" key="1">
    <citation type="submission" date="2022-08" db="UniProtKB">
        <authorList>
            <consortium name="EnsemblMetazoa"/>
        </authorList>
    </citation>
    <scope>IDENTIFICATION</scope>
    <source>
        <strain evidence="4">05x7-T-G4-1.051#20</strain>
    </source>
</reference>
<feature type="repeat" description="ANK" evidence="3">
    <location>
        <begin position="246"/>
        <end position="278"/>
    </location>
</feature>
<dbReference type="Pfam" id="PF00023">
    <property type="entry name" value="Ank"/>
    <property type="match status" value="1"/>
</dbReference>
<dbReference type="AlphaFoldDB" id="A0A8W8L132"/>
<keyword evidence="2 3" id="KW-0040">ANK repeat</keyword>
<dbReference type="EnsemblMetazoa" id="G25431.5">
    <property type="protein sequence ID" value="G25431.5:cds"/>
    <property type="gene ID" value="G25431"/>
</dbReference>
<accession>A0A8W8L132</accession>
<keyword evidence="1" id="KW-0677">Repeat</keyword>
<keyword evidence="5" id="KW-1185">Reference proteome</keyword>
<dbReference type="PANTHER" id="PTHR24123:SF33">
    <property type="entry name" value="PROTEIN HOS4"/>
    <property type="match status" value="1"/>
</dbReference>
<dbReference type="Gene3D" id="1.25.40.20">
    <property type="entry name" value="Ankyrin repeat-containing domain"/>
    <property type="match status" value="2"/>
</dbReference>
<evidence type="ECO:0000256" key="2">
    <source>
        <dbReference type="ARBA" id="ARBA00023043"/>
    </source>
</evidence>
<dbReference type="PROSITE" id="PS50297">
    <property type="entry name" value="ANK_REP_REGION"/>
    <property type="match status" value="5"/>
</dbReference>
<dbReference type="InterPro" id="IPR036770">
    <property type="entry name" value="Ankyrin_rpt-contain_sf"/>
</dbReference>
<feature type="repeat" description="ANK" evidence="3">
    <location>
        <begin position="312"/>
        <end position="348"/>
    </location>
</feature>
<dbReference type="SMART" id="SM00248">
    <property type="entry name" value="ANK"/>
    <property type="match status" value="8"/>
</dbReference>
<organism evidence="4 5">
    <name type="scientific">Magallana gigas</name>
    <name type="common">Pacific oyster</name>
    <name type="synonym">Crassostrea gigas</name>
    <dbReference type="NCBI Taxonomy" id="29159"/>
    <lineage>
        <taxon>Eukaryota</taxon>
        <taxon>Metazoa</taxon>
        <taxon>Spiralia</taxon>
        <taxon>Lophotrochozoa</taxon>
        <taxon>Mollusca</taxon>
        <taxon>Bivalvia</taxon>
        <taxon>Autobranchia</taxon>
        <taxon>Pteriomorphia</taxon>
        <taxon>Ostreida</taxon>
        <taxon>Ostreoidea</taxon>
        <taxon>Ostreidae</taxon>
        <taxon>Magallana</taxon>
    </lineage>
</organism>
<name>A0A8W8L132_MAGGI</name>
<feature type="repeat" description="ANK" evidence="3">
    <location>
        <begin position="99"/>
        <end position="126"/>
    </location>
</feature>
<proteinExistence type="predicted"/>
<dbReference type="PROSITE" id="PS50088">
    <property type="entry name" value="ANK_REPEAT"/>
    <property type="match status" value="5"/>
</dbReference>
<sequence>MEYDEYEDFENCMTYDGPKPIIRRRLEWSPEALLRLLADAITFKSPIEDITLIIRCGADVNGRVKKGLRPLHYAAFVNYVECVKLLVDNGADVNLTDDIGYTPMHICARKGYHNVLSILITNGANLKFCKLGVIEEDNLNKKDSFMTMAPLNMAIENNHIECARLLLENGASPHHKYFMGYEISLVPLDNLECMELLLSHGADPNVYNRCGVTPLMRACKEHKLSTVKLLLQFNADVNATCPARFEQRRPIHFAIQAGDVEITEYLLKNGACLSRPNNYKYSPLHEAIVKDNIALCELMLQYQAKVEERTEHGATPLMLACSLVGLKNRRQIVELLLNKNANVNAYSEQVSYIDPYLPPLIEYLKNNGCDIHYDVISLLIKFGAKVSFRGYLGVVRAKDPFGILHFMHNVFGKKDVCHLLFVAACLYDNDSIKHVNTINVEAKKCLMSYGCRPRELKHLCRCESGDLPPFRIQKQSRYLASDARFRELTSDTSTLALPPTVIRGASHSLHISECMRVSRTVLDVHCDSV</sequence>
<dbReference type="SUPFAM" id="SSF48403">
    <property type="entry name" value="Ankyrin repeat"/>
    <property type="match status" value="1"/>
</dbReference>
<evidence type="ECO:0000313" key="5">
    <source>
        <dbReference type="Proteomes" id="UP000005408"/>
    </source>
</evidence>
<dbReference type="InterPro" id="IPR002110">
    <property type="entry name" value="Ankyrin_rpt"/>
</dbReference>
<dbReference type="Proteomes" id="UP000005408">
    <property type="component" value="Unassembled WGS sequence"/>
</dbReference>
<dbReference type="PANTHER" id="PTHR24123">
    <property type="entry name" value="ANKYRIN REPEAT-CONTAINING"/>
    <property type="match status" value="1"/>
</dbReference>
<evidence type="ECO:0000256" key="1">
    <source>
        <dbReference type="ARBA" id="ARBA00022737"/>
    </source>
</evidence>
<protein>
    <submittedName>
        <fullName evidence="4">Uncharacterized protein</fullName>
    </submittedName>
</protein>
<evidence type="ECO:0000256" key="3">
    <source>
        <dbReference type="PROSITE-ProRule" id="PRU00023"/>
    </source>
</evidence>
<dbReference type="InterPro" id="IPR051165">
    <property type="entry name" value="Multifunctional_ANK_Repeat"/>
</dbReference>
<feature type="repeat" description="ANK" evidence="3">
    <location>
        <begin position="210"/>
        <end position="242"/>
    </location>
</feature>
<dbReference type="Pfam" id="PF12796">
    <property type="entry name" value="Ank_2"/>
    <property type="match status" value="3"/>
</dbReference>
<dbReference type="PRINTS" id="PR01415">
    <property type="entry name" value="ANKYRIN"/>
</dbReference>
<evidence type="ECO:0000313" key="4">
    <source>
        <dbReference type="EnsemblMetazoa" id="G25431.5:cds"/>
    </source>
</evidence>
<feature type="repeat" description="ANK" evidence="3">
    <location>
        <begin position="66"/>
        <end position="98"/>
    </location>
</feature>